<dbReference type="AlphaFoldDB" id="A0A858Q831"/>
<evidence type="ECO:0000256" key="1">
    <source>
        <dbReference type="SAM" id="MobiDB-lite"/>
    </source>
</evidence>
<gene>
    <name evidence="2" type="ORF">GNH96_08520</name>
</gene>
<protein>
    <submittedName>
        <fullName evidence="2">Uncharacterized protein</fullName>
    </submittedName>
</protein>
<name>A0A858Q831_9GAMM</name>
<dbReference type="RefSeq" id="WP_169603289.1">
    <property type="nucleotide sequence ID" value="NZ_CP046565.1"/>
</dbReference>
<evidence type="ECO:0000313" key="2">
    <source>
        <dbReference type="EMBL" id="QJD30009.1"/>
    </source>
</evidence>
<accession>A0A858Q831</accession>
<evidence type="ECO:0000313" key="3">
    <source>
        <dbReference type="Proteomes" id="UP000503004"/>
    </source>
</evidence>
<feature type="region of interest" description="Disordered" evidence="1">
    <location>
        <begin position="47"/>
        <end position="90"/>
    </location>
</feature>
<sequence>MTELLFVFTVVFVGYVLYEVFKTVSRPASTAETHVACAPEVTVAKPAETPAEAVAEPAAEEPAEAAATPEKTPAVEEAAAEAEEKAVSLRNPATGEIAPVPTNYRFAKKWIKEALVAEGLLDRVYKNAELKGDTVQKVKDALERFKGLAKYQG</sequence>
<reference evidence="3" key="1">
    <citation type="submission" date="2019-12" db="EMBL/GenBank/DDBJ databases">
        <authorList>
            <person name="Awala S.I."/>
            <person name="Rhee S.K."/>
        </authorList>
    </citation>
    <scope>NUCLEOTIDE SEQUENCE [LARGE SCALE GENOMIC DNA]</scope>
    <source>
        <strain evidence="3">IM1</strain>
    </source>
</reference>
<proteinExistence type="predicted"/>
<dbReference type="Proteomes" id="UP000503004">
    <property type="component" value="Chromosome"/>
</dbReference>
<feature type="compositionally biased region" description="Low complexity" evidence="1">
    <location>
        <begin position="64"/>
        <end position="77"/>
    </location>
</feature>
<dbReference type="EMBL" id="CP046565">
    <property type="protein sequence ID" value="QJD30009.1"/>
    <property type="molecule type" value="Genomic_DNA"/>
</dbReference>
<organism evidence="2 3">
    <name type="scientific">Methylococcus geothermalis</name>
    <dbReference type="NCBI Taxonomy" id="2681310"/>
    <lineage>
        <taxon>Bacteria</taxon>
        <taxon>Pseudomonadati</taxon>
        <taxon>Pseudomonadota</taxon>
        <taxon>Gammaproteobacteria</taxon>
        <taxon>Methylococcales</taxon>
        <taxon>Methylococcaceae</taxon>
        <taxon>Methylococcus</taxon>
    </lineage>
</organism>
<dbReference type="KEGG" id="metu:GNH96_08520"/>
<feature type="compositionally biased region" description="Low complexity" evidence="1">
    <location>
        <begin position="47"/>
        <end position="57"/>
    </location>
</feature>
<keyword evidence="3" id="KW-1185">Reference proteome</keyword>